<organism evidence="5 6">
    <name type="scientific">Novosphingobium colocasiae</name>
    <dbReference type="NCBI Taxonomy" id="1256513"/>
    <lineage>
        <taxon>Bacteria</taxon>
        <taxon>Pseudomonadati</taxon>
        <taxon>Pseudomonadota</taxon>
        <taxon>Alphaproteobacteria</taxon>
        <taxon>Sphingomonadales</taxon>
        <taxon>Sphingomonadaceae</taxon>
        <taxon>Novosphingobium</taxon>
    </lineage>
</organism>
<dbReference type="CDD" id="cd00383">
    <property type="entry name" value="trans_reg_C"/>
    <property type="match status" value="1"/>
</dbReference>
<dbReference type="GO" id="GO:0006355">
    <property type="term" value="P:regulation of DNA-templated transcription"/>
    <property type="evidence" value="ECO:0007669"/>
    <property type="project" value="InterPro"/>
</dbReference>
<accession>A0A918P9S9</accession>
<dbReference type="GO" id="GO:0003677">
    <property type="term" value="F:DNA binding"/>
    <property type="evidence" value="ECO:0007669"/>
    <property type="project" value="UniProtKB-UniRule"/>
</dbReference>
<feature type="DNA-binding region" description="OmpR/PhoB-type" evidence="2">
    <location>
        <begin position="93"/>
        <end position="191"/>
    </location>
</feature>
<feature type="domain" description="OmpR/PhoB-type" evidence="4">
    <location>
        <begin position="93"/>
        <end position="191"/>
    </location>
</feature>
<keyword evidence="1 2" id="KW-0238">DNA-binding</keyword>
<evidence type="ECO:0000256" key="1">
    <source>
        <dbReference type="ARBA" id="ARBA00023125"/>
    </source>
</evidence>
<evidence type="ECO:0000256" key="3">
    <source>
        <dbReference type="SAM" id="MobiDB-lite"/>
    </source>
</evidence>
<dbReference type="GO" id="GO:0000160">
    <property type="term" value="P:phosphorelay signal transduction system"/>
    <property type="evidence" value="ECO:0007669"/>
    <property type="project" value="InterPro"/>
</dbReference>
<reference evidence="5" key="1">
    <citation type="journal article" date="2014" name="Int. J. Syst. Evol. Microbiol.">
        <title>Complete genome sequence of Corynebacterium casei LMG S-19264T (=DSM 44701T), isolated from a smear-ripened cheese.</title>
        <authorList>
            <consortium name="US DOE Joint Genome Institute (JGI-PGF)"/>
            <person name="Walter F."/>
            <person name="Albersmeier A."/>
            <person name="Kalinowski J."/>
            <person name="Ruckert C."/>
        </authorList>
    </citation>
    <scope>NUCLEOTIDE SEQUENCE</scope>
    <source>
        <strain evidence="5">KCTC 32255</strain>
    </source>
</reference>
<dbReference type="RefSeq" id="WP_189619650.1">
    <property type="nucleotide sequence ID" value="NZ_BMZA01000001.1"/>
</dbReference>
<dbReference type="InterPro" id="IPR001867">
    <property type="entry name" value="OmpR/PhoB-type_DNA-bd"/>
</dbReference>
<evidence type="ECO:0000256" key="2">
    <source>
        <dbReference type="PROSITE-ProRule" id="PRU01091"/>
    </source>
</evidence>
<dbReference type="EMBL" id="BMZA01000001">
    <property type="protein sequence ID" value="GGY94431.1"/>
    <property type="molecule type" value="Genomic_DNA"/>
</dbReference>
<dbReference type="InterPro" id="IPR016032">
    <property type="entry name" value="Sig_transdc_resp-reg_C-effctor"/>
</dbReference>
<dbReference type="PROSITE" id="PS51755">
    <property type="entry name" value="OMPR_PHOB"/>
    <property type="match status" value="1"/>
</dbReference>
<dbReference type="Proteomes" id="UP000648075">
    <property type="component" value="Unassembled WGS sequence"/>
</dbReference>
<dbReference type="SUPFAM" id="SSF46894">
    <property type="entry name" value="C-terminal effector domain of the bipartite response regulators"/>
    <property type="match status" value="1"/>
</dbReference>
<dbReference type="Pfam" id="PF00486">
    <property type="entry name" value="Trans_reg_C"/>
    <property type="match status" value="1"/>
</dbReference>
<proteinExistence type="predicted"/>
<name>A0A918P9S9_9SPHN</name>
<protein>
    <recommendedName>
        <fullName evidence="4">OmpR/PhoB-type domain-containing protein</fullName>
    </recommendedName>
</protein>
<gene>
    <name evidence="5" type="ORF">GCM10011614_06800</name>
</gene>
<keyword evidence="6" id="KW-1185">Reference proteome</keyword>
<reference evidence="5" key="2">
    <citation type="submission" date="2020-09" db="EMBL/GenBank/DDBJ databases">
        <authorList>
            <person name="Sun Q."/>
            <person name="Kim S."/>
        </authorList>
    </citation>
    <scope>NUCLEOTIDE SEQUENCE</scope>
    <source>
        <strain evidence="5">KCTC 32255</strain>
    </source>
</reference>
<evidence type="ECO:0000313" key="6">
    <source>
        <dbReference type="Proteomes" id="UP000648075"/>
    </source>
</evidence>
<dbReference type="InterPro" id="IPR036388">
    <property type="entry name" value="WH-like_DNA-bd_sf"/>
</dbReference>
<feature type="region of interest" description="Disordered" evidence="3">
    <location>
        <begin position="208"/>
        <end position="228"/>
    </location>
</feature>
<sequence>MRRFGWTLDDSSFRTGRVSLFDAAGMDSAAMMCALVGFSEAERTMAIVLGVTASSQRAVLVGMGFAEVLGDDVTLEELAVRAKRLVTRSAYLPRFRTFGRLRIDLLGRDAYFAGRPLDLNPREFTLLWRLSDSPDVTVSKPDLIRDVWNMGFIPETNSIAVHMSRLRRKLSDVGLPRIIETCNTGGYRLCVRDLAHCHGTTLYAVPDPLPQEPGVRKANGRGNPQTGI</sequence>
<evidence type="ECO:0000313" key="5">
    <source>
        <dbReference type="EMBL" id="GGY94431.1"/>
    </source>
</evidence>
<dbReference type="Gene3D" id="1.10.10.10">
    <property type="entry name" value="Winged helix-like DNA-binding domain superfamily/Winged helix DNA-binding domain"/>
    <property type="match status" value="1"/>
</dbReference>
<evidence type="ECO:0000259" key="4">
    <source>
        <dbReference type="PROSITE" id="PS51755"/>
    </source>
</evidence>
<dbReference type="SMART" id="SM00862">
    <property type="entry name" value="Trans_reg_C"/>
    <property type="match status" value="1"/>
</dbReference>
<dbReference type="AlphaFoldDB" id="A0A918P9S9"/>
<comment type="caution">
    <text evidence="5">The sequence shown here is derived from an EMBL/GenBank/DDBJ whole genome shotgun (WGS) entry which is preliminary data.</text>
</comment>